<organism evidence="8 9">
    <name type="scientific">Kushneria phyllosphaerae</name>
    <dbReference type="NCBI Taxonomy" id="2100822"/>
    <lineage>
        <taxon>Bacteria</taxon>
        <taxon>Pseudomonadati</taxon>
        <taxon>Pseudomonadota</taxon>
        <taxon>Gammaproteobacteria</taxon>
        <taxon>Oceanospirillales</taxon>
        <taxon>Halomonadaceae</taxon>
        <taxon>Kushneria</taxon>
    </lineage>
</organism>
<dbReference type="OrthoDB" id="7197884at2"/>
<sequence length="579" mass="62877">MNHNNIIPRAGTHPGRLSVIFISISLGLLTGCSPMGHTPASRSDLPSSSTLRKACPALAGTRIDASEIGLPSGAAAITEATLRSATAGSSALPEYCQVLGRIAPRDPAAPPITFQLNLPLEWNGRTLQYGGGGFNGKLETALGPVRNAPQDTPVPLARGYVTLGTDSGHRTTSARAPTEVAEFALNDEAFENFAYGAYKKVGDVAGVLVKRFYHRAPDYRYYYGGSEGGREGLTMAQRFPNDYDGIVSVVPVIGWTGLFHGFQRHAVALRRGGWMNDAEVETLGQGVIAACDSLDGLRDGVVRNFMACQARFKPSDLQCKSNNEATRRDDCLSTAQVNLVETLGQRYTFDFPLANGLSSYPGWLYGAEDVPGSFGQWVTGPMPPTHPVSADPGNTSRQYLYGDNFIRYVITRDPAFDLMNYRADDYAARVREVSQLMDSTDPDLSRFFAHGGKLIMREETGDYAQSPMAGIQYFQSVMKALGSKVVDHSARLYLSTATTHDGSGQSMTDRRTLPTSHDMLSTLDHWVAGNETPADVLTLSSKDNPYGQGTQLMCRYPDYPHYVGGDRLVATSYECRASR</sequence>
<evidence type="ECO:0000313" key="9">
    <source>
        <dbReference type="Proteomes" id="UP000244934"/>
    </source>
</evidence>
<evidence type="ECO:0000256" key="7">
    <source>
        <dbReference type="ARBA" id="ARBA00023157"/>
    </source>
</evidence>
<dbReference type="GO" id="GO:0046872">
    <property type="term" value="F:metal ion binding"/>
    <property type="evidence" value="ECO:0007669"/>
    <property type="project" value="UniProtKB-KW"/>
</dbReference>
<dbReference type="GO" id="GO:0052689">
    <property type="term" value="F:carboxylic ester hydrolase activity"/>
    <property type="evidence" value="ECO:0007669"/>
    <property type="project" value="UniProtKB-KW"/>
</dbReference>
<dbReference type="EC" id="3.1.1.102" evidence="8"/>
<dbReference type="PANTHER" id="PTHR33938">
    <property type="entry name" value="FERULOYL ESTERASE B-RELATED"/>
    <property type="match status" value="1"/>
</dbReference>
<dbReference type="EMBL" id="ONZI01000001">
    <property type="protein sequence ID" value="SPJ32211.1"/>
    <property type="molecule type" value="Genomic_DNA"/>
</dbReference>
<protein>
    <submittedName>
        <fullName evidence="8">Mono(2-hydroxyethyl) terephthalate hydrolase</fullName>
        <ecNumber evidence="8">3.1.1.102</ecNumber>
    </submittedName>
</protein>
<keyword evidence="6" id="KW-0106">Calcium</keyword>
<dbReference type="InterPro" id="IPR029058">
    <property type="entry name" value="AB_hydrolase_fold"/>
</dbReference>
<keyword evidence="2" id="KW-0719">Serine esterase</keyword>
<keyword evidence="7" id="KW-1015">Disulfide bond</keyword>
<evidence type="ECO:0000256" key="4">
    <source>
        <dbReference type="ARBA" id="ARBA00022729"/>
    </source>
</evidence>
<keyword evidence="9" id="KW-1185">Reference proteome</keyword>
<dbReference type="Pfam" id="PF07519">
    <property type="entry name" value="Tannase"/>
    <property type="match status" value="1"/>
</dbReference>
<dbReference type="InterPro" id="IPR011118">
    <property type="entry name" value="Tannase/feruloyl_esterase"/>
</dbReference>
<dbReference type="Proteomes" id="UP000244934">
    <property type="component" value="Unassembled WGS sequence"/>
</dbReference>
<comment type="similarity">
    <text evidence="1">Belongs to the tannase family.</text>
</comment>
<evidence type="ECO:0000256" key="1">
    <source>
        <dbReference type="ARBA" id="ARBA00006249"/>
    </source>
</evidence>
<evidence type="ECO:0000256" key="5">
    <source>
        <dbReference type="ARBA" id="ARBA00022801"/>
    </source>
</evidence>
<keyword evidence="4" id="KW-0732">Signal</keyword>
<reference evidence="9" key="1">
    <citation type="submission" date="2018-03" db="EMBL/GenBank/DDBJ databases">
        <authorList>
            <person name="Navarro De La Torre S."/>
        </authorList>
    </citation>
    <scope>NUCLEOTIDE SEQUENCE [LARGE SCALE GENOMIC DNA]</scope>
    <source>
        <strain evidence="9">EAod3</strain>
    </source>
</reference>
<accession>A0A2R8CH46</accession>
<proteinExistence type="inferred from homology"/>
<keyword evidence="5 8" id="KW-0378">Hydrolase</keyword>
<name>A0A2R8CH46_9GAMM</name>
<keyword evidence="3" id="KW-0479">Metal-binding</keyword>
<dbReference type="SUPFAM" id="SSF53474">
    <property type="entry name" value="alpha/beta-Hydrolases"/>
    <property type="match status" value="1"/>
</dbReference>
<dbReference type="PANTHER" id="PTHR33938:SF15">
    <property type="entry name" value="FERULOYL ESTERASE B-RELATED"/>
    <property type="match status" value="1"/>
</dbReference>
<dbReference type="RefSeq" id="WP_108841111.1">
    <property type="nucleotide sequence ID" value="NZ_ONZI01000001.1"/>
</dbReference>
<evidence type="ECO:0000256" key="3">
    <source>
        <dbReference type="ARBA" id="ARBA00022723"/>
    </source>
</evidence>
<evidence type="ECO:0000256" key="6">
    <source>
        <dbReference type="ARBA" id="ARBA00022837"/>
    </source>
</evidence>
<dbReference type="AlphaFoldDB" id="A0A2R8CH46"/>
<gene>
    <name evidence="8" type="ORF">KSP9073_00211</name>
</gene>
<evidence type="ECO:0000313" key="8">
    <source>
        <dbReference type="EMBL" id="SPJ32211.1"/>
    </source>
</evidence>
<evidence type="ECO:0000256" key="2">
    <source>
        <dbReference type="ARBA" id="ARBA00022487"/>
    </source>
</evidence>